<name>A0A8D8BDQ0_CULPI</name>
<protein>
    <submittedName>
        <fullName evidence="2">(northern house mosquito) hypothetical protein</fullName>
    </submittedName>
</protein>
<evidence type="ECO:0000256" key="1">
    <source>
        <dbReference type="SAM" id="MobiDB-lite"/>
    </source>
</evidence>
<sequence>MVSYWRRTTRRWFRWPLFDKFGSNQRQNAKKSKCYPIKTRGSKSGRRCSGMLATSYKGTSSRLVIVQVTRMSLKKVLLDETRPFEAPQSSSAVELIPTSPNYFFPIANGHQEVFSPSIPPLFFFRS</sequence>
<dbReference type="AlphaFoldDB" id="A0A8D8BDQ0"/>
<proteinExistence type="predicted"/>
<dbReference type="EMBL" id="HBUE01073764">
    <property type="protein sequence ID" value="CAG6473896.1"/>
    <property type="molecule type" value="Transcribed_RNA"/>
</dbReference>
<accession>A0A8D8BDQ0</accession>
<evidence type="ECO:0000313" key="2">
    <source>
        <dbReference type="EMBL" id="CAG6473896.1"/>
    </source>
</evidence>
<organism evidence="2">
    <name type="scientific">Culex pipiens</name>
    <name type="common">House mosquito</name>
    <dbReference type="NCBI Taxonomy" id="7175"/>
    <lineage>
        <taxon>Eukaryota</taxon>
        <taxon>Metazoa</taxon>
        <taxon>Ecdysozoa</taxon>
        <taxon>Arthropoda</taxon>
        <taxon>Hexapoda</taxon>
        <taxon>Insecta</taxon>
        <taxon>Pterygota</taxon>
        <taxon>Neoptera</taxon>
        <taxon>Endopterygota</taxon>
        <taxon>Diptera</taxon>
        <taxon>Nematocera</taxon>
        <taxon>Culicoidea</taxon>
        <taxon>Culicidae</taxon>
        <taxon>Culicinae</taxon>
        <taxon>Culicini</taxon>
        <taxon>Culex</taxon>
        <taxon>Culex</taxon>
    </lineage>
</organism>
<feature type="region of interest" description="Disordered" evidence="1">
    <location>
        <begin position="27"/>
        <end position="48"/>
    </location>
</feature>
<reference evidence="2" key="1">
    <citation type="submission" date="2021-05" db="EMBL/GenBank/DDBJ databases">
        <authorList>
            <person name="Alioto T."/>
            <person name="Alioto T."/>
            <person name="Gomez Garrido J."/>
        </authorList>
    </citation>
    <scope>NUCLEOTIDE SEQUENCE</scope>
</reference>